<protein>
    <submittedName>
        <fullName evidence="1">Phosphonate C-P lyase system protein PhnG</fullName>
    </submittedName>
</protein>
<dbReference type="Proteomes" id="UP000187717">
    <property type="component" value="Unassembled WGS sequence"/>
</dbReference>
<comment type="caution">
    <text evidence="1">The sequence shown here is derived from an EMBL/GenBank/DDBJ whole genome shotgun (WGS) entry which is preliminary data.</text>
</comment>
<keyword evidence="1" id="KW-0456">Lyase</keyword>
<dbReference type="NCBIfam" id="TIGR03293">
    <property type="entry name" value="PhnG_redo"/>
    <property type="match status" value="1"/>
</dbReference>
<dbReference type="GO" id="GO:0016829">
    <property type="term" value="F:lyase activity"/>
    <property type="evidence" value="ECO:0007669"/>
    <property type="project" value="UniProtKB-KW"/>
</dbReference>
<dbReference type="Pfam" id="PF06754">
    <property type="entry name" value="PhnG"/>
    <property type="match status" value="1"/>
</dbReference>
<sequence length="98" mass="10801">MGGTGERFFAGDATLTRAAVRLTDGTLGYSWVLGRDKQHAERCALIDALMQQSRHFQNLSETLIAPLDADRMARIAARQAEVNASRVDFFTMVRGDNA</sequence>
<dbReference type="EMBL" id="FTXV01000401">
    <property type="protein sequence ID" value="SJE91067.1"/>
    <property type="molecule type" value="Genomic_DNA"/>
</dbReference>
<organism evidence="1 2">
    <name type="scientific">Shigella sonnei</name>
    <dbReference type="NCBI Taxonomy" id="624"/>
    <lineage>
        <taxon>Bacteria</taxon>
        <taxon>Pseudomonadati</taxon>
        <taxon>Pseudomonadota</taxon>
        <taxon>Gammaproteobacteria</taxon>
        <taxon>Enterobacterales</taxon>
        <taxon>Enterobacteriaceae</taxon>
        <taxon>Shigella</taxon>
    </lineage>
</organism>
<evidence type="ECO:0000313" key="2">
    <source>
        <dbReference type="Proteomes" id="UP000187717"/>
    </source>
</evidence>
<dbReference type="AlphaFoldDB" id="A0ABD7MPB9"/>
<accession>A0ABD7MPB9</accession>
<name>A0ABD7MPB9_SHISO</name>
<gene>
    <name evidence="1" type="primary">phnG</name>
    <name evidence="1" type="ORF">SAMEA3356023_05017</name>
</gene>
<dbReference type="InterPro" id="IPR009609">
    <property type="entry name" value="Phosphonate_metab_PhnG"/>
</dbReference>
<proteinExistence type="predicted"/>
<evidence type="ECO:0000313" key="1">
    <source>
        <dbReference type="EMBL" id="SJE91067.1"/>
    </source>
</evidence>
<reference evidence="1 2" key="1">
    <citation type="submission" date="2017-01" db="EMBL/GenBank/DDBJ databases">
        <authorList>
            <consortium name="Pathogen Informatics"/>
        </authorList>
    </citation>
    <scope>NUCLEOTIDE SEQUENCE [LARGE SCALE GENOMIC DNA]</scope>
    <source>
        <strain evidence="1 2">3626STDY6095480</strain>
    </source>
</reference>
<dbReference type="RefSeq" id="WP_077135477.1">
    <property type="nucleotide sequence ID" value="NZ_FTYP01000377.1"/>
</dbReference>